<name>A1WG33_VEREI</name>
<dbReference type="InterPro" id="IPR019897">
    <property type="entry name" value="RidA_CS"/>
</dbReference>
<dbReference type="eggNOG" id="COG0251">
    <property type="taxonomic scope" value="Bacteria"/>
</dbReference>
<dbReference type="RefSeq" id="WP_011808604.1">
    <property type="nucleotide sequence ID" value="NC_008786.1"/>
</dbReference>
<evidence type="ECO:0000313" key="4">
    <source>
        <dbReference type="Proteomes" id="UP000000374"/>
    </source>
</evidence>
<dbReference type="Proteomes" id="UP000000374">
    <property type="component" value="Chromosome"/>
</dbReference>
<keyword evidence="4" id="KW-1185">Reference proteome</keyword>
<dbReference type="PANTHER" id="PTHR11803:SF59">
    <property type="entry name" value="ENDORIBONUCLEASE"/>
    <property type="match status" value="1"/>
</dbReference>
<dbReference type="KEGG" id="vei:Veis_0810"/>
<evidence type="ECO:0000256" key="1">
    <source>
        <dbReference type="ARBA" id="ARBA00010552"/>
    </source>
</evidence>
<organism evidence="3 4">
    <name type="scientific">Verminephrobacter eiseniae (strain EF01-2)</name>
    <dbReference type="NCBI Taxonomy" id="391735"/>
    <lineage>
        <taxon>Bacteria</taxon>
        <taxon>Pseudomonadati</taxon>
        <taxon>Pseudomonadota</taxon>
        <taxon>Betaproteobacteria</taxon>
        <taxon>Burkholderiales</taxon>
        <taxon>Comamonadaceae</taxon>
        <taxon>Verminephrobacter</taxon>
    </lineage>
</organism>
<dbReference type="EMBL" id="CP000542">
    <property type="protein sequence ID" value="ABM56590.1"/>
    <property type="molecule type" value="Genomic_DNA"/>
</dbReference>
<dbReference type="OrthoDB" id="9803101at2"/>
<dbReference type="CDD" id="cd06151">
    <property type="entry name" value="YjgF_YER057c_UK114_like_3"/>
    <property type="match status" value="1"/>
</dbReference>
<sequence>MMQKSFAVLALAGLVFASSARADEVIRHKIPGSDFPISLAIEIPPGSTVVNLSGAVPAVIDPKADPNSVAAFGDTQAQVVSVLKRIEGTLKSLNLGMSDVIKMQVFLVKDPALGKVDLAGLMKGYKQFFGTPEQPNLPTRSAFEIAGLANPGWLVEIEVSAVRPKK</sequence>
<gene>
    <name evidence="3" type="ordered locus">Veis_0810</name>
</gene>
<evidence type="ECO:0000256" key="2">
    <source>
        <dbReference type="SAM" id="SignalP"/>
    </source>
</evidence>
<dbReference type="InterPro" id="IPR035959">
    <property type="entry name" value="RutC-like_sf"/>
</dbReference>
<dbReference type="Pfam" id="PF01042">
    <property type="entry name" value="Ribonuc_L-PSP"/>
    <property type="match status" value="1"/>
</dbReference>
<reference evidence="4" key="1">
    <citation type="submission" date="2006-12" db="EMBL/GenBank/DDBJ databases">
        <title>Complete sequence of chromosome 1 of Verminephrobacter eiseniae EF01-2.</title>
        <authorList>
            <person name="Copeland A."/>
            <person name="Lucas S."/>
            <person name="Lapidus A."/>
            <person name="Barry K."/>
            <person name="Detter J.C."/>
            <person name="Glavina del Rio T."/>
            <person name="Dalin E."/>
            <person name="Tice H."/>
            <person name="Pitluck S."/>
            <person name="Chertkov O."/>
            <person name="Brettin T."/>
            <person name="Bruce D."/>
            <person name="Han C."/>
            <person name="Tapia R."/>
            <person name="Gilna P."/>
            <person name="Schmutz J."/>
            <person name="Larimer F."/>
            <person name="Land M."/>
            <person name="Hauser L."/>
            <person name="Kyrpides N."/>
            <person name="Kim E."/>
            <person name="Stahl D."/>
            <person name="Richardson P."/>
        </authorList>
    </citation>
    <scope>NUCLEOTIDE SEQUENCE [LARGE SCALE GENOMIC DNA]</scope>
    <source>
        <strain evidence="4">EF01-2</strain>
    </source>
</reference>
<dbReference type="GeneID" id="76459491"/>
<comment type="similarity">
    <text evidence="1">Belongs to the RutC family.</text>
</comment>
<dbReference type="STRING" id="391735.Veis_0810"/>
<feature type="chain" id="PRO_5002639984" evidence="2">
    <location>
        <begin position="23"/>
        <end position="166"/>
    </location>
</feature>
<protein>
    <submittedName>
        <fullName evidence="3">Endoribonuclease L-PSP</fullName>
    </submittedName>
</protein>
<dbReference type="InterPro" id="IPR006175">
    <property type="entry name" value="YjgF/YER057c/UK114"/>
</dbReference>
<accession>A1WG33</accession>
<dbReference type="AlphaFoldDB" id="A1WG33"/>
<keyword evidence="2" id="KW-0732">Signal</keyword>
<dbReference type="PANTHER" id="PTHR11803">
    <property type="entry name" value="2-IMINOBUTANOATE/2-IMINOPROPANOATE DEAMINASE RIDA"/>
    <property type="match status" value="1"/>
</dbReference>
<evidence type="ECO:0000313" key="3">
    <source>
        <dbReference type="EMBL" id="ABM56590.1"/>
    </source>
</evidence>
<dbReference type="GO" id="GO:0019239">
    <property type="term" value="F:deaminase activity"/>
    <property type="evidence" value="ECO:0007669"/>
    <property type="project" value="TreeGrafter"/>
</dbReference>
<dbReference type="GO" id="GO:0005829">
    <property type="term" value="C:cytosol"/>
    <property type="evidence" value="ECO:0007669"/>
    <property type="project" value="TreeGrafter"/>
</dbReference>
<dbReference type="HOGENOM" id="CLU_120413_1_0_4"/>
<feature type="signal peptide" evidence="2">
    <location>
        <begin position="1"/>
        <end position="22"/>
    </location>
</feature>
<dbReference type="PROSITE" id="PS01094">
    <property type="entry name" value="UPF0076"/>
    <property type="match status" value="1"/>
</dbReference>
<dbReference type="SUPFAM" id="SSF55298">
    <property type="entry name" value="YjgF-like"/>
    <property type="match status" value="1"/>
</dbReference>
<dbReference type="Gene3D" id="3.30.1330.40">
    <property type="entry name" value="RutC-like"/>
    <property type="match status" value="1"/>
</dbReference>
<proteinExistence type="inferred from homology"/>